<reference evidence="5 6" key="1">
    <citation type="submission" date="2019-12" db="EMBL/GenBank/DDBJ databases">
        <authorList>
            <person name="Lee S.D."/>
        </authorList>
    </citation>
    <scope>NUCLEOTIDE SEQUENCE [LARGE SCALE GENOMIC DNA]</scope>
    <source>
        <strain evidence="5 6">GH3-10</strain>
    </source>
</reference>
<dbReference type="GO" id="GO:0031564">
    <property type="term" value="P:transcription antitermination"/>
    <property type="evidence" value="ECO:0007669"/>
    <property type="project" value="UniProtKB-KW"/>
</dbReference>
<evidence type="ECO:0000256" key="3">
    <source>
        <dbReference type="ARBA" id="ARBA00023163"/>
    </source>
</evidence>
<dbReference type="Pfam" id="PF02357">
    <property type="entry name" value="NusG"/>
    <property type="match status" value="1"/>
</dbReference>
<dbReference type="EMBL" id="WUBR01000001">
    <property type="protein sequence ID" value="MWV26962.1"/>
    <property type="molecule type" value="Genomic_DNA"/>
</dbReference>
<sequence>MADIVMTGCAKGSSWYAVQAQPGRERLAFEHLDRQGFRAFLPAVKRPRRIGTKHVMATSALFPGYLFVSFNPDRDRWRSINGTVGVMRLVSFGEHPTALPRGFVETLASAGSDPGGPLECQLTQGVPVRIMGGVFDDITGTLLAKKPGERVVVLLDILSGRRRVTLPRRQVMQA</sequence>
<evidence type="ECO:0000256" key="1">
    <source>
        <dbReference type="ARBA" id="ARBA00022814"/>
    </source>
</evidence>
<evidence type="ECO:0000313" key="6">
    <source>
        <dbReference type="Proteomes" id="UP000461409"/>
    </source>
</evidence>
<accession>A0A844XB70</accession>
<reference evidence="5 6" key="2">
    <citation type="submission" date="2020-02" db="EMBL/GenBank/DDBJ databases">
        <title>Erythrobacter dongmakensis sp. nov., isolated from a tidal mudflat.</title>
        <authorList>
            <person name="Kim I.S."/>
        </authorList>
    </citation>
    <scope>NUCLEOTIDE SEQUENCE [LARGE SCALE GENOMIC DNA]</scope>
    <source>
        <strain evidence="5 6">GH3-10</strain>
    </source>
</reference>
<dbReference type="SUPFAM" id="SSF82679">
    <property type="entry name" value="N-utilization substance G protein NusG, N-terminal domain"/>
    <property type="match status" value="1"/>
</dbReference>
<dbReference type="GO" id="GO:0005829">
    <property type="term" value="C:cytosol"/>
    <property type="evidence" value="ECO:0007669"/>
    <property type="project" value="TreeGrafter"/>
</dbReference>
<evidence type="ECO:0000313" key="5">
    <source>
        <dbReference type="EMBL" id="MWV26962.1"/>
    </source>
</evidence>
<dbReference type="GO" id="GO:0006354">
    <property type="term" value="P:DNA-templated transcription elongation"/>
    <property type="evidence" value="ECO:0007669"/>
    <property type="project" value="InterPro"/>
</dbReference>
<dbReference type="PANTHER" id="PTHR30265:SF7">
    <property type="entry name" value="TRANSCRIPTION ANTITERMINATION PROTEIN RFAH"/>
    <property type="match status" value="1"/>
</dbReference>
<dbReference type="Proteomes" id="UP000461409">
    <property type="component" value="Unassembled WGS sequence"/>
</dbReference>
<dbReference type="AlphaFoldDB" id="A0A844XB70"/>
<dbReference type="Gene3D" id="3.30.70.940">
    <property type="entry name" value="NusG, N-terminal domain"/>
    <property type="match status" value="1"/>
</dbReference>
<evidence type="ECO:0000259" key="4">
    <source>
        <dbReference type="SMART" id="SM00738"/>
    </source>
</evidence>
<proteinExistence type="predicted"/>
<dbReference type="SMART" id="SM00738">
    <property type="entry name" value="NGN"/>
    <property type="match status" value="1"/>
</dbReference>
<dbReference type="RefSeq" id="WP_160484581.1">
    <property type="nucleotide sequence ID" value="NZ_WUBR01000001.1"/>
</dbReference>
<dbReference type="CDD" id="cd09892">
    <property type="entry name" value="NGN_SP_RfaH"/>
    <property type="match status" value="1"/>
</dbReference>
<name>A0A844XB70_9SPHN</name>
<keyword evidence="6" id="KW-1185">Reference proteome</keyword>
<organism evidence="5 6">
    <name type="scientific">Aurantiacibacter rhizosphaerae</name>
    <dbReference type="NCBI Taxonomy" id="2691582"/>
    <lineage>
        <taxon>Bacteria</taxon>
        <taxon>Pseudomonadati</taxon>
        <taxon>Pseudomonadota</taxon>
        <taxon>Alphaproteobacteria</taxon>
        <taxon>Sphingomonadales</taxon>
        <taxon>Erythrobacteraceae</taxon>
        <taxon>Aurantiacibacter</taxon>
    </lineage>
</organism>
<keyword evidence="2" id="KW-0805">Transcription regulation</keyword>
<dbReference type="InterPro" id="IPR036735">
    <property type="entry name" value="NGN_dom_sf"/>
</dbReference>
<dbReference type="PANTHER" id="PTHR30265">
    <property type="entry name" value="RHO-INTERACTING TRANSCRIPTION TERMINATION FACTOR NUSG"/>
    <property type="match status" value="1"/>
</dbReference>
<dbReference type="InterPro" id="IPR006645">
    <property type="entry name" value="NGN-like_dom"/>
</dbReference>
<evidence type="ECO:0000256" key="2">
    <source>
        <dbReference type="ARBA" id="ARBA00023015"/>
    </source>
</evidence>
<protein>
    <submittedName>
        <fullName evidence="5">Transcriptional activator RfaH</fullName>
    </submittedName>
</protein>
<gene>
    <name evidence="5" type="ORF">GRF63_03490</name>
</gene>
<feature type="domain" description="NusG-like N-terminal" evidence="4">
    <location>
        <begin position="12"/>
        <end position="111"/>
    </location>
</feature>
<dbReference type="InterPro" id="IPR043425">
    <property type="entry name" value="NusG-like"/>
</dbReference>
<comment type="caution">
    <text evidence="5">The sequence shown here is derived from an EMBL/GenBank/DDBJ whole genome shotgun (WGS) entry which is preliminary data.</text>
</comment>
<keyword evidence="1" id="KW-0889">Transcription antitermination</keyword>
<keyword evidence="3" id="KW-0804">Transcription</keyword>